<sequence>MRQDSFPHPVSDPEEQGVPEIADDESTAYDAYPSVREADGRSPAPLPPDREDGPLGLDEYGVTADEASRAEPLDARLRREVPEVWATADGPLRAEDLDGAPIAADPHSKVSLYDYADSAGATVGRLVSPDEGSGTDAEPEDFAYDAGPAGGGASMEELAMHQVPDSVAVDELDEVEYDAEDGQT</sequence>
<feature type="domain" description="DUF5709" evidence="2">
    <location>
        <begin position="123"/>
        <end position="165"/>
    </location>
</feature>
<feature type="region of interest" description="Disordered" evidence="1">
    <location>
        <begin position="124"/>
        <end position="153"/>
    </location>
</feature>
<dbReference type="Proteomes" id="UP001500218">
    <property type="component" value="Unassembled WGS sequence"/>
</dbReference>
<accession>A0ABP4YGC7</accession>
<evidence type="ECO:0000313" key="4">
    <source>
        <dbReference type="Proteomes" id="UP001500218"/>
    </source>
</evidence>
<organism evidence="3 4">
    <name type="scientific">Luedemannella flava</name>
    <dbReference type="NCBI Taxonomy" id="349316"/>
    <lineage>
        <taxon>Bacteria</taxon>
        <taxon>Bacillati</taxon>
        <taxon>Actinomycetota</taxon>
        <taxon>Actinomycetes</taxon>
        <taxon>Micromonosporales</taxon>
        <taxon>Micromonosporaceae</taxon>
        <taxon>Luedemannella</taxon>
    </lineage>
</organism>
<comment type="caution">
    <text evidence="3">The sequence shown here is derived from an EMBL/GenBank/DDBJ whole genome shotgun (WGS) entry which is preliminary data.</text>
</comment>
<dbReference type="EMBL" id="BAAALT010000141">
    <property type="protein sequence ID" value="GAA1816161.1"/>
    <property type="molecule type" value="Genomic_DNA"/>
</dbReference>
<proteinExistence type="predicted"/>
<feature type="compositionally biased region" description="Acidic residues" evidence="1">
    <location>
        <begin position="12"/>
        <end position="27"/>
    </location>
</feature>
<name>A0ABP4YGC7_9ACTN</name>
<evidence type="ECO:0000259" key="2">
    <source>
        <dbReference type="Pfam" id="PF18970"/>
    </source>
</evidence>
<dbReference type="InterPro" id="IPR043763">
    <property type="entry name" value="DUF5709"/>
</dbReference>
<evidence type="ECO:0000313" key="3">
    <source>
        <dbReference type="EMBL" id="GAA1816161.1"/>
    </source>
</evidence>
<dbReference type="RefSeq" id="WP_344134677.1">
    <property type="nucleotide sequence ID" value="NZ_BAAALT010000141.1"/>
</dbReference>
<gene>
    <name evidence="3" type="ORF">GCM10009682_41360</name>
</gene>
<feature type="region of interest" description="Disordered" evidence="1">
    <location>
        <begin position="1"/>
        <end position="73"/>
    </location>
</feature>
<keyword evidence="4" id="KW-1185">Reference proteome</keyword>
<reference evidence="4" key="1">
    <citation type="journal article" date="2019" name="Int. J. Syst. Evol. Microbiol.">
        <title>The Global Catalogue of Microorganisms (GCM) 10K type strain sequencing project: providing services to taxonomists for standard genome sequencing and annotation.</title>
        <authorList>
            <consortium name="The Broad Institute Genomics Platform"/>
            <consortium name="The Broad Institute Genome Sequencing Center for Infectious Disease"/>
            <person name="Wu L."/>
            <person name="Ma J."/>
        </authorList>
    </citation>
    <scope>NUCLEOTIDE SEQUENCE [LARGE SCALE GENOMIC DNA]</scope>
    <source>
        <strain evidence="4">JCM 13250</strain>
    </source>
</reference>
<dbReference type="Pfam" id="PF18970">
    <property type="entry name" value="DUF5709"/>
    <property type="match status" value="1"/>
</dbReference>
<protein>
    <recommendedName>
        <fullName evidence="2">DUF5709 domain-containing protein</fullName>
    </recommendedName>
</protein>
<evidence type="ECO:0000256" key="1">
    <source>
        <dbReference type="SAM" id="MobiDB-lite"/>
    </source>
</evidence>